<evidence type="ECO:0008006" key="3">
    <source>
        <dbReference type="Google" id="ProtNLM"/>
    </source>
</evidence>
<sequence length="329" mass="36668">MGASGSINKSIIQTDVITEAYSKCPNVVASNELDIKNVTFKCNSHCGPNCKIVFSQDAGIDATCLITNLQDVMAETISKMNADAQTGLGLAVTKNKNEIKTQLKNKIDASCGNLSSVNKANISDTIMEACEWRIPQNATIKTSCEINTLQKIATKNKTEQKGNSTGFFGGNTWAIVICIILVVIIVAAVIAVIVKYRSDKKGLKGLKEQKGGLLYYLNHNFADTLNKNKSCFTIIIILLILLILFLFYSNQRKIKITQEDLDVLQNKVTNDREIYDEHNLSDEKRCEYITIPNNECNLFSESENIVNNKYISVEDKQENPLDKFYKTLI</sequence>
<dbReference type="EMBL" id="MN740556">
    <property type="protein sequence ID" value="QHU33199.1"/>
    <property type="molecule type" value="Genomic_DNA"/>
</dbReference>
<evidence type="ECO:0000256" key="1">
    <source>
        <dbReference type="SAM" id="Phobius"/>
    </source>
</evidence>
<protein>
    <recommendedName>
        <fullName evidence="3">Myristylated IMV envelope protein</fullName>
    </recommendedName>
</protein>
<reference evidence="2" key="1">
    <citation type="journal article" date="2020" name="Nature">
        <title>Giant virus diversity and host interactions through global metagenomics.</title>
        <authorList>
            <person name="Schulz F."/>
            <person name="Roux S."/>
            <person name="Paez-Espino D."/>
            <person name="Jungbluth S."/>
            <person name="Walsh D.A."/>
            <person name="Denef V.J."/>
            <person name="McMahon K.D."/>
            <person name="Konstantinidis K.T."/>
            <person name="Eloe-Fadrosh E.A."/>
            <person name="Kyrpides N.C."/>
            <person name="Woyke T."/>
        </authorList>
    </citation>
    <scope>NUCLEOTIDE SEQUENCE</scope>
    <source>
        <strain evidence="2">GVMAG-S-1014582-52</strain>
    </source>
</reference>
<proteinExistence type="predicted"/>
<dbReference type="AlphaFoldDB" id="A0A6C0LR29"/>
<keyword evidence="1" id="KW-0472">Membrane</keyword>
<accession>A0A6C0LR29</accession>
<feature type="transmembrane region" description="Helical" evidence="1">
    <location>
        <begin position="173"/>
        <end position="194"/>
    </location>
</feature>
<keyword evidence="1" id="KW-1133">Transmembrane helix</keyword>
<feature type="transmembrane region" description="Helical" evidence="1">
    <location>
        <begin position="231"/>
        <end position="248"/>
    </location>
</feature>
<keyword evidence="1" id="KW-0812">Transmembrane</keyword>
<organism evidence="2">
    <name type="scientific">viral metagenome</name>
    <dbReference type="NCBI Taxonomy" id="1070528"/>
    <lineage>
        <taxon>unclassified sequences</taxon>
        <taxon>metagenomes</taxon>
        <taxon>organismal metagenomes</taxon>
    </lineage>
</organism>
<evidence type="ECO:0000313" key="2">
    <source>
        <dbReference type="EMBL" id="QHU33199.1"/>
    </source>
</evidence>
<name>A0A6C0LR29_9ZZZZ</name>